<dbReference type="Pfam" id="PF02668">
    <property type="entry name" value="TauD"/>
    <property type="match status" value="1"/>
</dbReference>
<keyword evidence="4" id="KW-0560">Oxidoreductase</keyword>
<reference evidence="8" key="1">
    <citation type="journal article" date="2019" name="Int. J. Syst. Evol. Microbiol.">
        <title>The Global Catalogue of Microorganisms (GCM) 10K type strain sequencing project: providing services to taxonomists for standard genome sequencing and annotation.</title>
        <authorList>
            <consortium name="The Broad Institute Genomics Platform"/>
            <consortium name="The Broad Institute Genome Sequencing Center for Infectious Disease"/>
            <person name="Wu L."/>
            <person name="Ma J."/>
        </authorList>
    </citation>
    <scope>NUCLEOTIDE SEQUENCE [LARGE SCALE GENOMIC DNA]</scope>
    <source>
        <strain evidence="8">JCM 17666</strain>
    </source>
</reference>
<feature type="domain" description="TauD/TfdA-like" evidence="6">
    <location>
        <begin position="5"/>
        <end position="263"/>
    </location>
</feature>
<keyword evidence="5" id="KW-0408">Iron</keyword>
<organism evidence="7 8">
    <name type="scientific">Pigmentiphaga soli</name>
    <dbReference type="NCBI Taxonomy" id="1007095"/>
    <lineage>
        <taxon>Bacteria</taxon>
        <taxon>Pseudomonadati</taxon>
        <taxon>Pseudomonadota</taxon>
        <taxon>Betaproteobacteria</taxon>
        <taxon>Burkholderiales</taxon>
        <taxon>Alcaligenaceae</taxon>
        <taxon>Pigmentiphaga</taxon>
    </lineage>
</organism>
<proteinExistence type="inferred from homology"/>
<comment type="caution">
    <text evidence="7">The sequence shown here is derived from an EMBL/GenBank/DDBJ whole genome shotgun (WGS) entry which is preliminary data.</text>
</comment>
<evidence type="ECO:0000256" key="2">
    <source>
        <dbReference type="ARBA" id="ARBA00022723"/>
    </source>
</evidence>
<dbReference type="RefSeq" id="WP_345251221.1">
    <property type="nucleotide sequence ID" value="NZ_BAABFO010000019.1"/>
</dbReference>
<dbReference type="Gene3D" id="3.60.130.10">
    <property type="entry name" value="Clavaminate synthase-like"/>
    <property type="match status" value="1"/>
</dbReference>
<sequence length="271" mass="30220">MSLSIHPLSPTLGVELRGLDPRRPDDAGIAAFRRAFDEKHFVLVRGHELSEDESVGLAERIGRISDAGANMKGGKRFTLISNVHPEGRLPDGELLFHADHMFLPHPLKAISLYAMAVPAQGGETRFLDMAAAYEALPESTRRRLEGLQALHVYDYSANTANKPPSRDAIAPTATTAVHPVVLTHPATGKKILFVCRLFTVSIVGMPRAESDELLGQLFDHIERRPDDYEHKWQVGDFIVWDNRILQHARNDFPSTEKRAMRRVPIADERAA</sequence>
<dbReference type="InterPro" id="IPR003819">
    <property type="entry name" value="TauD/TfdA-like"/>
</dbReference>
<name>A0ABP8HF80_9BURK</name>
<evidence type="ECO:0000313" key="8">
    <source>
        <dbReference type="Proteomes" id="UP001501671"/>
    </source>
</evidence>
<dbReference type="GO" id="GO:0051213">
    <property type="term" value="F:dioxygenase activity"/>
    <property type="evidence" value="ECO:0007669"/>
    <property type="project" value="UniProtKB-KW"/>
</dbReference>
<evidence type="ECO:0000313" key="7">
    <source>
        <dbReference type="EMBL" id="GAA4338458.1"/>
    </source>
</evidence>
<dbReference type="PANTHER" id="PTHR30468">
    <property type="entry name" value="ALPHA-KETOGLUTARATE-DEPENDENT SULFONATE DIOXYGENASE"/>
    <property type="match status" value="1"/>
</dbReference>
<dbReference type="EMBL" id="BAABFO010000019">
    <property type="protein sequence ID" value="GAA4338458.1"/>
    <property type="molecule type" value="Genomic_DNA"/>
</dbReference>
<dbReference type="Proteomes" id="UP001501671">
    <property type="component" value="Unassembled WGS sequence"/>
</dbReference>
<evidence type="ECO:0000259" key="6">
    <source>
        <dbReference type="Pfam" id="PF02668"/>
    </source>
</evidence>
<gene>
    <name evidence="7" type="ORF">GCM10023144_35550</name>
</gene>
<evidence type="ECO:0000256" key="1">
    <source>
        <dbReference type="ARBA" id="ARBA00005896"/>
    </source>
</evidence>
<dbReference type="SUPFAM" id="SSF51197">
    <property type="entry name" value="Clavaminate synthase-like"/>
    <property type="match status" value="1"/>
</dbReference>
<protein>
    <submittedName>
        <fullName evidence="7">TauD/TfdA family dioxygenase</fullName>
    </submittedName>
</protein>
<dbReference type="PANTHER" id="PTHR30468:SF1">
    <property type="entry name" value="ALPHA-KETOGLUTARATE-DEPENDENT SULFONATE DIOXYGENASE"/>
    <property type="match status" value="1"/>
</dbReference>
<keyword evidence="3 7" id="KW-0223">Dioxygenase</keyword>
<comment type="similarity">
    <text evidence="1">Belongs to the TfdA dioxygenase family.</text>
</comment>
<accession>A0ABP8HF80</accession>
<keyword evidence="2" id="KW-0479">Metal-binding</keyword>
<dbReference type="InterPro" id="IPR042098">
    <property type="entry name" value="TauD-like_sf"/>
</dbReference>
<evidence type="ECO:0000256" key="3">
    <source>
        <dbReference type="ARBA" id="ARBA00022964"/>
    </source>
</evidence>
<evidence type="ECO:0000256" key="4">
    <source>
        <dbReference type="ARBA" id="ARBA00023002"/>
    </source>
</evidence>
<dbReference type="InterPro" id="IPR051323">
    <property type="entry name" value="AtsK-like"/>
</dbReference>
<keyword evidence="8" id="KW-1185">Reference proteome</keyword>
<evidence type="ECO:0000256" key="5">
    <source>
        <dbReference type="ARBA" id="ARBA00023004"/>
    </source>
</evidence>